<organism evidence="1 2">
    <name type="scientific">Fusobacterium necrophorum subsp. funduliforme B35</name>
    <dbReference type="NCBI Taxonomy" id="1226633"/>
    <lineage>
        <taxon>Bacteria</taxon>
        <taxon>Fusobacteriati</taxon>
        <taxon>Fusobacteriota</taxon>
        <taxon>Fusobacteriia</taxon>
        <taxon>Fusobacteriales</taxon>
        <taxon>Fusobacteriaceae</taxon>
        <taxon>Fusobacterium</taxon>
    </lineage>
</organism>
<dbReference type="Proteomes" id="UP000031184">
    <property type="component" value="Unassembled WGS sequence"/>
</dbReference>
<evidence type="ECO:0000313" key="2">
    <source>
        <dbReference type="Proteomes" id="UP000031184"/>
    </source>
</evidence>
<dbReference type="PATRIC" id="fig|1226633.4.peg.646"/>
<sequence>MHNAAKSIEQRIEGLGEIKALENVSAIRFKQSKAFELHNPYPIIGEEGNRNFGDNVLFKKASFQIPIGANVALTGENGTGKQL</sequence>
<reference evidence="1 2" key="1">
    <citation type="submission" date="2013-08" db="EMBL/GenBank/DDBJ databases">
        <title>An opportunistic ruminal bacterium that causes liver abscesses in cattle.</title>
        <authorList>
            <person name="Benahmed F.H."/>
            <person name="Rasmussen M."/>
            <person name="Harbottle H."/>
            <person name="Soppet D."/>
            <person name="Nagaraja T.G."/>
            <person name="Davidson M."/>
        </authorList>
    </citation>
    <scope>NUCLEOTIDE SEQUENCE [LARGE SCALE GENOMIC DNA]</scope>
    <source>
        <strain evidence="1 2">B35</strain>
    </source>
</reference>
<dbReference type="EMBL" id="AUZI01000011">
    <property type="protein sequence ID" value="KID49802.1"/>
    <property type="molecule type" value="Genomic_DNA"/>
</dbReference>
<accession>A0A017H6Y7</accession>
<proteinExistence type="predicted"/>
<comment type="caution">
    <text evidence="1">The sequence shown here is derived from an EMBL/GenBank/DDBJ whole genome shotgun (WGS) entry which is preliminary data.</text>
</comment>
<protein>
    <submittedName>
        <fullName evidence="1">Uncharacterized protein</fullName>
    </submittedName>
</protein>
<dbReference type="AlphaFoldDB" id="A0A017H6Y7"/>
<gene>
    <name evidence="1" type="ORF">C095_03235</name>
</gene>
<name>A0A017H6Y7_9FUSO</name>
<dbReference type="RefSeq" id="WP_051403570.1">
    <property type="nucleotide sequence ID" value="NZ_AOJP01000001.1"/>
</dbReference>
<evidence type="ECO:0000313" key="1">
    <source>
        <dbReference type="EMBL" id="KID49802.1"/>
    </source>
</evidence>